<dbReference type="InterPro" id="IPR007300">
    <property type="entry name" value="CidB/LrgB"/>
</dbReference>
<name>A0A917UQX7_9PSED</name>
<dbReference type="Pfam" id="PF04172">
    <property type="entry name" value="LrgB"/>
    <property type="match status" value="1"/>
</dbReference>
<evidence type="ECO:0008006" key="8">
    <source>
        <dbReference type="Google" id="ProtNLM"/>
    </source>
</evidence>
<comment type="caution">
    <text evidence="6">The sequence shown here is derived from an EMBL/GenBank/DDBJ whole genome shotgun (WGS) entry which is preliminary data.</text>
</comment>
<keyword evidence="3 5" id="KW-1133">Transmembrane helix</keyword>
<gene>
    <name evidence="6" type="ORF">GCM10009304_00040</name>
</gene>
<keyword evidence="2 5" id="KW-0812">Transmembrane</keyword>
<organism evidence="6 7">
    <name type="scientific">Pseudomonas matsuisoli</name>
    <dbReference type="NCBI Taxonomy" id="1515666"/>
    <lineage>
        <taxon>Bacteria</taxon>
        <taxon>Pseudomonadati</taxon>
        <taxon>Pseudomonadota</taxon>
        <taxon>Gammaproteobacteria</taxon>
        <taxon>Pseudomonadales</taxon>
        <taxon>Pseudomonadaceae</taxon>
        <taxon>Pseudomonas</taxon>
    </lineage>
</organism>
<feature type="transmembrane region" description="Helical" evidence="5">
    <location>
        <begin position="64"/>
        <end position="82"/>
    </location>
</feature>
<dbReference type="GO" id="GO:0016020">
    <property type="term" value="C:membrane"/>
    <property type="evidence" value="ECO:0007669"/>
    <property type="project" value="UniProtKB-SubCell"/>
</dbReference>
<reference evidence="6" key="1">
    <citation type="journal article" date="2014" name="Int. J. Syst. Evol. Microbiol.">
        <title>Complete genome sequence of Corynebacterium casei LMG S-19264T (=DSM 44701T), isolated from a smear-ripened cheese.</title>
        <authorList>
            <consortium name="US DOE Joint Genome Institute (JGI-PGF)"/>
            <person name="Walter F."/>
            <person name="Albersmeier A."/>
            <person name="Kalinowski J."/>
            <person name="Ruckert C."/>
        </authorList>
    </citation>
    <scope>NUCLEOTIDE SEQUENCE</scope>
    <source>
        <strain evidence="6">JCM 30078</strain>
    </source>
</reference>
<evidence type="ECO:0000313" key="7">
    <source>
        <dbReference type="Proteomes" id="UP000635983"/>
    </source>
</evidence>
<dbReference type="RefSeq" id="WP_188981104.1">
    <property type="nucleotide sequence ID" value="NZ_BMPO01000001.1"/>
</dbReference>
<dbReference type="PANTHER" id="PTHR30249:SF0">
    <property type="entry name" value="PLASTIDAL GLYCOLATE_GLYCERATE TRANSLOCATOR 1, CHLOROPLASTIC"/>
    <property type="match status" value="1"/>
</dbReference>
<evidence type="ECO:0000256" key="3">
    <source>
        <dbReference type="ARBA" id="ARBA00022989"/>
    </source>
</evidence>
<evidence type="ECO:0000256" key="1">
    <source>
        <dbReference type="ARBA" id="ARBA00004141"/>
    </source>
</evidence>
<keyword evidence="7" id="KW-1185">Reference proteome</keyword>
<protein>
    <recommendedName>
        <fullName evidence="8">LrgB family protein</fullName>
    </recommendedName>
</protein>
<reference evidence="6" key="2">
    <citation type="submission" date="2020-09" db="EMBL/GenBank/DDBJ databases">
        <authorList>
            <person name="Sun Q."/>
            <person name="Ohkuma M."/>
        </authorList>
    </citation>
    <scope>NUCLEOTIDE SEQUENCE</scope>
    <source>
        <strain evidence="6">JCM 30078</strain>
    </source>
</reference>
<comment type="subcellular location">
    <subcellularLocation>
        <location evidence="1">Membrane</location>
        <topology evidence="1">Multi-pass membrane protein</topology>
    </subcellularLocation>
</comment>
<sequence>MTHSFLTQPLFALWMTLAAFQIALVVQRRTRSLVLQPVLVTVCLLAGALYVLDIRYDDYRSASSMLSILLGPTTVALAIPLCQNIARVRQLLTPLLLTVLAGGVLGVGLTLLFGWLFGLPGHLLMSLAPKSVTMPIAMPLAEKFGGLAAMAAVIVMFTGVIGTALAPPLLRLLKVEDPAARGLTLGMNAHAIGTAHALNESQETGAFAALGMILLGLTTALLLPFVLG</sequence>
<keyword evidence="4 5" id="KW-0472">Membrane</keyword>
<proteinExistence type="predicted"/>
<evidence type="ECO:0000256" key="2">
    <source>
        <dbReference type="ARBA" id="ARBA00022692"/>
    </source>
</evidence>
<dbReference type="Proteomes" id="UP000635983">
    <property type="component" value="Unassembled WGS sequence"/>
</dbReference>
<evidence type="ECO:0000256" key="4">
    <source>
        <dbReference type="ARBA" id="ARBA00023136"/>
    </source>
</evidence>
<evidence type="ECO:0000256" key="5">
    <source>
        <dbReference type="SAM" id="Phobius"/>
    </source>
</evidence>
<feature type="transmembrane region" description="Helical" evidence="5">
    <location>
        <begin position="144"/>
        <end position="166"/>
    </location>
</feature>
<accession>A0A917UQX7</accession>
<feature type="transmembrane region" description="Helical" evidence="5">
    <location>
        <begin position="6"/>
        <end position="26"/>
    </location>
</feature>
<dbReference type="AlphaFoldDB" id="A0A917UQX7"/>
<dbReference type="PANTHER" id="PTHR30249">
    <property type="entry name" value="PUTATIVE SEROTONIN TRANSPORTER"/>
    <property type="match status" value="1"/>
</dbReference>
<feature type="transmembrane region" description="Helical" evidence="5">
    <location>
        <begin position="33"/>
        <end position="52"/>
    </location>
</feature>
<feature type="transmembrane region" description="Helical" evidence="5">
    <location>
        <begin position="94"/>
        <end position="117"/>
    </location>
</feature>
<dbReference type="EMBL" id="BMPO01000001">
    <property type="protein sequence ID" value="GGJ78090.1"/>
    <property type="molecule type" value="Genomic_DNA"/>
</dbReference>
<evidence type="ECO:0000313" key="6">
    <source>
        <dbReference type="EMBL" id="GGJ78090.1"/>
    </source>
</evidence>
<feature type="transmembrane region" description="Helical" evidence="5">
    <location>
        <begin position="206"/>
        <end position="227"/>
    </location>
</feature>